<evidence type="ECO:0000256" key="2">
    <source>
        <dbReference type="ARBA" id="ARBA00023002"/>
    </source>
</evidence>
<proteinExistence type="inferred from homology"/>
<dbReference type="PANTHER" id="PTHR42760">
    <property type="entry name" value="SHORT-CHAIN DEHYDROGENASES/REDUCTASES FAMILY MEMBER"/>
    <property type="match status" value="1"/>
</dbReference>
<dbReference type="Pfam" id="PF13561">
    <property type="entry name" value="adh_short_C2"/>
    <property type="match status" value="1"/>
</dbReference>
<gene>
    <name evidence="4" type="ORF">R7226_10275</name>
</gene>
<dbReference type="SUPFAM" id="SSF51735">
    <property type="entry name" value="NAD(P)-binding Rossmann-fold domains"/>
    <property type="match status" value="1"/>
</dbReference>
<dbReference type="EMBL" id="JAWSTH010000021">
    <property type="protein sequence ID" value="MDW5594724.1"/>
    <property type="molecule type" value="Genomic_DNA"/>
</dbReference>
<name>A0ABU4HRP2_9ACTN</name>
<organism evidence="4 5">
    <name type="scientific">Conexibacter stalactiti</name>
    <dbReference type="NCBI Taxonomy" id="1940611"/>
    <lineage>
        <taxon>Bacteria</taxon>
        <taxon>Bacillati</taxon>
        <taxon>Actinomycetota</taxon>
        <taxon>Thermoleophilia</taxon>
        <taxon>Solirubrobacterales</taxon>
        <taxon>Conexibacteraceae</taxon>
        <taxon>Conexibacter</taxon>
    </lineage>
</organism>
<dbReference type="InterPro" id="IPR036291">
    <property type="entry name" value="NAD(P)-bd_dom_sf"/>
</dbReference>
<comment type="similarity">
    <text evidence="1">Belongs to the short-chain dehydrogenases/reductases (SDR) family.</text>
</comment>
<evidence type="ECO:0000259" key="3">
    <source>
        <dbReference type="SMART" id="SM00822"/>
    </source>
</evidence>
<dbReference type="CDD" id="cd05233">
    <property type="entry name" value="SDR_c"/>
    <property type="match status" value="1"/>
</dbReference>
<evidence type="ECO:0000313" key="5">
    <source>
        <dbReference type="Proteomes" id="UP001284601"/>
    </source>
</evidence>
<reference evidence="5" key="1">
    <citation type="submission" date="2023-07" db="EMBL/GenBank/DDBJ databases">
        <title>Conexibacter stalactiti sp. nov., isolated from stalactites in a lava cave and emended description of the genus Conexibacter.</title>
        <authorList>
            <person name="Lee S.D."/>
        </authorList>
    </citation>
    <scope>NUCLEOTIDE SEQUENCE [LARGE SCALE GENOMIC DNA]</scope>
    <source>
        <strain evidence="5">KCTC 39840</strain>
    </source>
</reference>
<dbReference type="SMART" id="SM00822">
    <property type="entry name" value="PKS_KR"/>
    <property type="match status" value="1"/>
</dbReference>
<accession>A0ABU4HRP2</accession>
<comment type="caution">
    <text evidence="4">The sequence shown here is derived from an EMBL/GenBank/DDBJ whole genome shotgun (WGS) entry which is preliminary data.</text>
</comment>
<keyword evidence="5" id="KW-1185">Reference proteome</keyword>
<dbReference type="Pfam" id="PF00106">
    <property type="entry name" value="adh_short"/>
    <property type="match status" value="1"/>
</dbReference>
<dbReference type="InterPro" id="IPR057326">
    <property type="entry name" value="KR_dom"/>
</dbReference>
<dbReference type="Gene3D" id="3.40.50.720">
    <property type="entry name" value="NAD(P)-binding Rossmann-like Domain"/>
    <property type="match status" value="1"/>
</dbReference>
<evidence type="ECO:0000256" key="1">
    <source>
        <dbReference type="ARBA" id="ARBA00006484"/>
    </source>
</evidence>
<dbReference type="PRINTS" id="PR00081">
    <property type="entry name" value="GDHRDH"/>
</dbReference>
<feature type="domain" description="Ketoreductase" evidence="3">
    <location>
        <begin position="6"/>
        <end position="153"/>
    </location>
</feature>
<evidence type="ECO:0000313" key="4">
    <source>
        <dbReference type="EMBL" id="MDW5594724.1"/>
    </source>
</evidence>
<protein>
    <submittedName>
        <fullName evidence="4">SDR family oxidoreductase</fullName>
    </submittedName>
</protein>
<sequence length="287" mass="28849">MTSSEPIHVVTGAAGGIGFECARRLGHRGALVLADREREPLDAIAAKLAADGYLIEATVVGDLADPGEALALAAALDDRPLGALVHAAGLSPSLADGRTVFDVNLVATDALLRAFLPHAVGGSVAICVASTAGHAVPEPTTRVLRLLDDPDRPALFDALLAATNGAIVHPQVAYALSKLAVIRLCRREAATWGAAGARLLSVSPGLIDTPMGRAELSAEPQVREIVTGSALKRLGTPREIAAAVDWLASPAASYVTGTDVVLDGGALAGAERAAAPAAAAPATGAAA</sequence>
<dbReference type="InterPro" id="IPR002347">
    <property type="entry name" value="SDR_fam"/>
</dbReference>
<keyword evidence="2" id="KW-0560">Oxidoreductase</keyword>
<dbReference type="PANTHER" id="PTHR42760:SF115">
    <property type="entry name" value="3-OXOACYL-[ACYL-CARRIER-PROTEIN] REDUCTASE FABG"/>
    <property type="match status" value="1"/>
</dbReference>
<dbReference type="Proteomes" id="UP001284601">
    <property type="component" value="Unassembled WGS sequence"/>
</dbReference>
<dbReference type="RefSeq" id="WP_318597027.1">
    <property type="nucleotide sequence ID" value="NZ_JAWSTH010000021.1"/>
</dbReference>